<gene>
    <name evidence="2" type="ORF">S01H4_13179</name>
</gene>
<keyword evidence="1" id="KW-1133">Transmembrane helix</keyword>
<protein>
    <submittedName>
        <fullName evidence="2">Uncharacterized protein</fullName>
    </submittedName>
</protein>
<proteinExistence type="predicted"/>
<sequence>AIPLPVTGAWTGSVAAFLFNIRFHNAIISILFGVFIASVIVTTLSLLGIWGAVIAGIALMTLGILSLRRSVR</sequence>
<reference evidence="2" key="1">
    <citation type="journal article" date="2014" name="Front. Microbiol.">
        <title>High frequency of phylogenetically diverse reductive dehalogenase-homologous genes in deep subseafloor sedimentary metagenomes.</title>
        <authorList>
            <person name="Kawai M."/>
            <person name="Futagami T."/>
            <person name="Toyoda A."/>
            <person name="Takaki Y."/>
            <person name="Nishi S."/>
            <person name="Hori S."/>
            <person name="Arai W."/>
            <person name="Tsubouchi T."/>
            <person name="Morono Y."/>
            <person name="Uchiyama I."/>
            <person name="Ito T."/>
            <person name="Fujiyama A."/>
            <person name="Inagaki F."/>
            <person name="Takami H."/>
        </authorList>
    </citation>
    <scope>NUCLEOTIDE SEQUENCE</scope>
    <source>
        <strain evidence="2">Expedition CK06-06</strain>
    </source>
</reference>
<dbReference type="Pfam" id="PF06695">
    <property type="entry name" value="Sm_multidrug_ex"/>
    <property type="match status" value="1"/>
</dbReference>
<feature type="transmembrane region" description="Helical" evidence="1">
    <location>
        <begin position="47"/>
        <end position="67"/>
    </location>
</feature>
<keyword evidence="1" id="KW-0812">Transmembrane</keyword>
<evidence type="ECO:0000313" key="2">
    <source>
        <dbReference type="EMBL" id="GAG54238.1"/>
    </source>
</evidence>
<dbReference type="EMBL" id="BART01005815">
    <property type="protein sequence ID" value="GAG54238.1"/>
    <property type="molecule type" value="Genomic_DNA"/>
</dbReference>
<feature type="transmembrane region" description="Helical" evidence="1">
    <location>
        <begin position="23"/>
        <end position="41"/>
    </location>
</feature>
<dbReference type="AlphaFoldDB" id="X0Z160"/>
<organism evidence="2">
    <name type="scientific">marine sediment metagenome</name>
    <dbReference type="NCBI Taxonomy" id="412755"/>
    <lineage>
        <taxon>unclassified sequences</taxon>
        <taxon>metagenomes</taxon>
        <taxon>ecological metagenomes</taxon>
    </lineage>
</organism>
<keyword evidence="1" id="KW-0472">Membrane</keyword>
<name>X0Z160_9ZZZZ</name>
<feature type="non-terminal residue" evidence="2">
    <location>
        <position position="1"/>
    </location>
</feature>
<comment type="caution">
    <text evidence="2">The sequence shown here is derived from an EMBL/GenBank/DDBJ whole genome shotgun (WGS) entry which is preliminary data.</text>
</comment>
<evidence type="ECO:0000256" key="1">
    <source>
        <dbReference type="SAM" id="Phobius"/>
    </source>
</evidence>
<dbReference type="InterPro" id="IPR009577">
    <property type="entry name" value="Sm_multidrug_ex"/>
</dbReference>
<accession>X0Z160</accession>